<gene>
    <name evidence="2" type="ORF">BIU88_09540</name>
</gene>
<sequence length="93" mass="10584">MKMIHPSRFGAINEDARKEFAYGLYQRIILLYLLIVVNTSFPGRPIWLKIRISKGNCKKNTKNISGGRLQKAEAAQRTASLLLPHMVDELCLI</sequence>
<evidence type="ECO:0000313" key="2">
    <source>
        <dbReference type="EMBL" id="AOS84349.1"/>
    </source>
</evidence>
<protein>
    <submittedName>
        <fullName evidence="2">Uncharacterized protein</fullName>
    </submittedName>
</protein>
<keyword evidence="3" id="KW-1185">Reference proteome</keyword>
<keyword evidence="1" id="KW-0812">Transmembrane</keyword>
<name>A0A1D8D970_CHLLM</name>
<evidence type="ECO:0000313" key="3">
    <source>
        <dbReference type="Proteomes" id="UP000095185"/>
    </source>
</evidence>
<feature type="transmembrane region" description="Helical" evidence="1">
    <location>
        <begin position="20"/>
        <end position="41"/>
    </location>
</feature>
<evidence type="ECO:0000256" key="1">
    <source>
        <dbReference type="SAM" id="Phobius"/>
    </source>
</evidence>
<dbReference type="KEGG" id="clz:BIU88_09540"/>
<organism evidence="2 3">
    <name type="scientific">Chlorobaculum limnaeum</name>
    <dbReference type="NCBI Taxonomy" id="274537"/>
    <lineage>
        <taxon>Bacteria</taxon>
        <taxon>Pseudomonadati</taxon>
        <taxon>Chlorobiota</taxon>
        <taxon>Chlorobiia</taxon>
        <taxon>Chlorobiales</taxon>
        <taxon>Chlorobiaceae</taxon>
        <taxon>Chlorobaculum</taxon>
    </lineage>
</organism>
<dbReference type="EMBL" id="CP017305">
    <property type="protein sequence ID" value="AOS84349.1"/>
    <property type="molecule type" value="Genomic_DNA"/>
</dbReference>
<keyword evidence="1" id="KW-0472">Membrane</keyword>
<keyword evidence="1" id="KW-1133">Transmembrane helix</keyword>
<accession>A0A1D8D970</accession>
<dbReference type="Proteomes" id="UP000095185">
    <property type="component" value="Chromosome"/>
</dbReference>
<reference evidence="2" key="1">
    <citation type="submission" date="2016-09" db="EMBL/GenBank/DDBJ databases">
        <title>Genome sequence of Chlorobaculum limnaeum.</title>
        <authorList>
            <person name="Liu Z."/>
            <person name="Tank M."/>
            <person name="Bryant D.A."/>
        </authorList>
    </citation>
    <scope>NUCLEOTIDE SEQUENCE [LARGE SCALE GENOMIC DNA]</scope>
    <source>
        <strain evidence="2">DSM 1677</strain>
    </source>
</reference>
<dbReference type="AlphaFoldDB" id="A0A1D8D970"/>
<proteinExistence type="predicted"/>